<accession>Q8GVP2</accession>
<sequence>MPEPKLESETNTASPARAPLSSLVVKPSPRKGNDASSSSDAAVAAACSSPTPATSAEIDADTVLQQPPPPSPTCAPLINSLIVKPSPREGNNASSSLSLTL</sequence>
<feature type="compositionally biased region" description="Low complexity" evidence="1">
    <location>
        <begin position="34"/>
        <end position="56"/>
    </location>
</feature>
<feature type="region of interest" description="Disordered" evidence="1">
    <location>
        <begin position="1"/>
        <end position="101"/>
    </location>
</feature>
<evidence type="ECO:0000313" key="3">
    <source>
        <dbReference type="Proteomes" id="UP000000763"/>
    </source>
</evidence>
<reference evidence="3" key="2">
    <citation type="journal article" date="2008" name="Nucleic Acids Res.">
        <title>The rice annotation project database (RAP-DB): 2008 update.</title>
        <authorList>
            <consortium name="The rice annotation project (RAP)"/>
        </authorList>
    </citation>
    <scope>GENOME REANNOTATION</scope>
    <source>
        <strain evidence="3">cv. Nipponbare</strain>
    </source>
</reference>
<evidence type="ECO:0000313" key="2">
    <source>
        <dbReference type="EMBL" id="BAC45153.1"/>
    </source>
</evidence>
<dbReference type="EMBL" id="AP004674">
    <property type="protein sequence ID" value="BAC45153.1"/>
    <property type="molecule type" value="Genomic_DNA"/>
</dbReference>
<gene>
    <name evidence="2" type="primary">P0681F05.125</name>
</gene>
<feature type="compositionally biased region" description="Polar residues" evidence="1">
    <location>
        <begin position="89"/>
        <end position="101"/>
    </location>
</feature>
<evidence type="ECO:0000256" key="1">
    <source>
        <dbReference type="SAM" id="MobiDB-lite"/>
    </source>
</evidence>
<protein>
    <submittedName>
        <fullName evidence="2">Uncharacterized protein</fullName>
    </submittedName>
</protein>
<organism evidence="2 3">
    <name type="scientific">Oryza sativa subsp. japonica</name>
    <name type="common">Rice</name>
    <dbReference type="NCBI Taxonomy" id="39947"/>
    <lineage>
        <taxon>Eukaryota</taxon>
        <taxon>Viridiplantae</taxon>
        <taxon>Streptophyta</taxon>
        <taxon>Embryophyta</taxon>
        <taxon>Tracheophyta</taxon>
        <taxon>Spermatophyta</taxon>
        <taxon>Magnoliopsida</taxon>
        <taxon>Liliopsida</taxon>
        <taxon>Poales</taxon>
        <taxon>Poaceae</taxon>
        <taxon>BOP clade</taxon>
        <taxon>Oryzoideae</taxon>
        <taxon>Oryzeae</taxon>
        <taxon>Oryzinae</taxon>
        <taxon>Oryza</taxon>
        <taxon>Oryza sativa</taxon>
    </lineage>
</organism>
<dbReference type="Proteomes" id="UP000000763">
    <property type="component" value="Chromosome 7"/>
</dbReference>
<reference evidence="3" key="1">
    <citation type="journal article" date="2005" name="Nature">
        <title>The map-based sequence of the rice genome.</title>
        <authorList>
            <consortium name="International rice genome sequencing project (IRGSP)"/>
            <person name="Matsumoto T."/>
            <person name="Wu J."/>
            <person name="Kanamori H."/>
            <person name="Katayose Y."/>
            <person name="Fujisawa M."/>
            <person name="Namiki N."/>
            <person name="Mizuno H."/>
            <person name="Yamamoto K."/>
            <person name="Antonio B.A."/>
            <person name="Baba T."/>
            <person name="Sakata K."/>
            <person name="Nagamura Y."/>
            <person name="Aoki H."/>
            <person name="Arikawa K."/>
            <person name="Arita K."/>
            <person name="Bito T."/>
            <person name="Chiden Y."/>
            <person name="Fujitsuka N."/>
            <person name="Fukunaka R."/>
            <person name="Hamada M."/>
            <person name="Harada C."/>
            <person name="Hayashi A."/>
            <person name="Hijishita S."/>
            <person name="Honda M."/>
            <person name="Hosokawa S."/>
            <person name="Ichikawa Y."/>
            <person name="Idonuma A."/>
            <person name="Iijima M."/>
            <person name="Ikeda M."/>
            <person name="Ikeno M."/>
            <person name="Ito K."/>
            <person name="Ito S."/>
            <person name="Ito T."/>
            <person name="Ito Y."/>
            <person name="Ito Y."/>
            <person name="Iwabuchi A."/>
            <person name="Kamiya K."/>
            <person name="Karasawa W."/>
            <person name="Kurita K."/>
            <person name="Katagiri S."/>
            <person name="Kikuta A."/>
            <person name="Kobayashi H."/>
            <person name="Kobayashi N."/>
            <person name="Machita K."/>
            <person name="Maehara T."/>
            <person name="Masukawa M."/>
            <person name="Mizubayashi T."/>
            <person name="Mukai Y."/>
            <person name="Nagasaki H."/>
            <person name="Nagata Y."/>
            <person name="Naito S."/>
            <person name="Nakashima M."/>
            <person name="Nakama Y."/>
            <person name="Nakamichi Y."/>
            <person name="Nakamura M."/>
            <person name="Meguro A."/>
            <person name="Negishi M."/>
            <person name="Ohta I."/>
            <person name="Ohta T."/>
            <person name="Okamoto M."/>
            <person name="Ono N."/>
            <person name="Saji S."/>
            <person name="Sakaguchi M."/>
            <person name="Sakai K."/>
            <person name="Shibata M."/>
            <person name="Shimokawa T."/>
            <person name="Song J."/>
            <person name="Takazaki Y."/>
            <person name="Terasawa K."/>
            <person name="Tsugane M."/>
            <person name="Tsuji K."/>
            <person name="Ueda S."/>
            <person name="Waki K."/>
            <person name="Yamagata H."/>
            <person name="Yamamoto M."/>
            <person name="Yamamoto S."/>
            <person name="Yamane H."/>
            <person name="Yoshiki S."/>
            <person name="Yoshihara R."/>
            <person name="Yukawa K."/>
            <person name="Zhong H."/>
            <person name="Yano M."/>
            <person name="Yuan Q."/>
            <person name="Ouyang S."/>
            <person name="Liu J."/>
            <person name="Jones K.M."/>
            <person name="Gansberger K."/>
            <person name="Moffat K."/>
            <person name="Hill J."/>
            <person name="Bera J."/>
            <person name="Fadrosh D."/>
            <person name="Jin S."/>
            <person name="Johri S."/>
            <person name="Kim M."/>
            <person name="Overton L."/>
            <person name="Reardon M."/>
            <person name="Tsitrin T."/>
            <person name="Vuong H."/>
            <person name="Weaver B."/>
            <person name="Ciecko A."/>
            <person name="Tallon L."/>
            <person name="Jackson J."/>
            <person name="Pai G."/>
            <person name="Aken S.V."/>
            <person name="Utterback T."/>
            <person name="Reidmuller S."/>
            <person name="Feldblyum T."/>
            <person name="Hsiao J."/>
            <person name="Zismann V."/>
            <person name="Iobst S."/>
            <person name="de Vazeille A.R."/>
            <person name="Buell C.R."/>
            <person name="Ying K."/>
            <person name="Li Y."/>
            <person name="Lu T."/>
            <person name="Huang Y."/>
            <person name="Zhao Q."/>
            <person name="Feng Q."/>
            <person name="Zhang L."/>
            <person name="Zhu J."/>
            <person name="Weng Q."/>
            <person name="Mu J."/>
            <person name="Lu Y."/>
            <person name="Fan D."/>
            <person name="Liu Y."/>
            <person name="Guan J."/>
            <person name="Zhang Y."/>
            <person name="Yu S."/>
            <person name="Liu X."/>
            <person name="Zhang Y."/>
            <person name="Hong G."/>
            <person name="Han B."/>
            <person name="Choisne N."/>
            <person name="Demange N."/>
            <person name="Orjeda G."/>
            <person name="Samain S."/>
            <person name="Cattolico L."/>
            <person name="Pelletier E."/>
            <person name="Couloux A."/>
            <person name="Segurens B."/>
            <person name="Wincker P."/>
            <person name="D'Hont A."/>
            <person name="Scarpelli C."/>
            <person name="Weissenbach J."/>
            <person name="Salanoubat M."/>
            <person name="Quetier F."/>
            <person name="Yu Y."/>
            <person name="Kim H.R."/>
            <person name="Rambo T."/>
            <person name="Currie J."/>
            <person name="Collura K."/>
            <person name="Luo M."/>
            <person name="Yang T."/>
            <person name="Ammiraju J.S.S."/>
            <person name="Engler F."/>
            <person name="Soderlund C."/>
            <person name="Wing R.A."/>
            <person name="Palmer L.E."/>
            <person name="de la Bastide M."/>
            <person name="Spiegel L."/>
            <person name="Nascimento L."/>
            <person name="Zutavern T."/>
            <person name="O'Shaughnessy A."/>
            <person name="Dike S."/>
            <person name="Dedhia N."/>
            <person name="Preston R."/>
            <person name="Balija V."/>
            <person name="McCombie W.R."/>
            <person name="Chow T."/>
            <person name="Chen H."/>
            <person name="Chung M."/>
            <person name="Chen C."/>
            <person name="Shaw J."/>
            <person name="Wu H."/>
            <person name="Hsiao K."/>
            <person name="Chao Y."/>
            <person name="Chu M."/>
            <person name="Cheng C."/>
            <person name="Hour A."/>
            <person name="Lee P."/>
            <person name="Lin S."/>
            <person name="Lin Y."/>
            <person name="Liou J."/>
            <person name="Liu S."/>
            <person name="Hsing Y."/>
            <person name="Raghuvanshi S."/>
            <person name="Mohanty A."/>
            <person name="Bharti A.K."/>
            <person name="Gaur A."/>
            <person name="Gupta V."/>
            <person name="Kumar D."/>
            <person name="Ravi V."/>
            <person name="Vij S."/>
            <person name="Kapur A."/>
            <person name="Khurana P."/>
            <person name="Khurana P."/>
            <person name="Khurana J.P."/>
            <person name="Tyagi A.K."/>
            <person name="Gaikwad K."/>
            <person name="Singh A."/>
            <person name="Dalal V."/>
            <person name="Srivastava S."/>
            <person name="Dixit A."/>
            <person name="Pal A.K."/>
            <person name="Ghazi I.A."/>
            <person name="Yadav M."/>
            <person name="Pandit A."/>
            <person name="Bhargava A."/>
            <person name="Sureshbabu K."/>
            <person name="Batra K."/>
            <person name="Sharma T.R."/>
            <person name="Mohapatra T."/>
            <person name="Singh N.K."/>
            <person name="Messing J."/>
            <person name="Nelson A.B."/>
            <person name="Fuks G."/>
            <person name="Kavchok S."/>
            <person name="Keizer G."/>
            <person name="Linton E."/>
            <person name="Llaca V."/>
            <person name="Song R."/>
            <person name="Tanyolac B."/>
            <person name="Young S."/>
            <person name="Ho-Il K."/>
            <person name="Hahn J.H."/>
            <person name="Sangsakoo G."/>
            <person name="Vanavichit A."/>
            <person name="de Mattos Luiz.A.T."/>
            <person name="Zimmer P.D."/>
            <person name="Malone G."/>
            <person name="Dellagostin O."/>
            <person name="de Oliveira A.C."/>
            <person name="Bevan M."/>
            <person name="Bancroft I."/>
            <person name="Minx P."/>
            <person name="Cordum H."/>
            <person name="Wilson R."/>
            <person name="Cheng Z."/>
            <person name="Jin W."/>
            <person name="Jiang J."/>
            <person name="Leong S.A."/>
            <person name="Iwama H."/>
            <person name="Gojobori T."/>
            <person name="Itoh T."/>
            <person name="Niimura Y."/>
            <person name="Fujii Y."/>
            <person name="Habara T."/>
            <person name="Sakai H."/>
            <person name="Sato Y."/>
            <person name="Wilson G."/>
            <person name="Kumar K."/>
            <person name="McCouch S."/>
            <person name="Juretic N."/>
            <person name="Hoen D."/>
            <person name="Wright S."/>
            <person name="Bruskiewich R."/>
            <person name="Bureau T."/>
            <person name="Miyao A."/>
            <person name="Hirochika H."/>
            <person name="Nishikawa T."/>
            <person name="Kadowaki K."/>
            <person name="Sugiura M."/>
            <person name="Burr B."/>
            <person name="Sasaki T."/>
        </authorList>
    </citation>
    <scope>NUCLEOTIDE SEQUENCE [LARGE SCALE GENOMIC DNA]</scope>
    <source>
        <strain evidence="3">cv. Nipponbare</strain>
    </source>
</reference>
<name>Q8GVP2_ORYSJ</name>
<proteinExistence type="predicted"/>
<dbReference type="AlphaFoldDB" id="Q8GVP2"/>